<feature type="region of interest" description="Disordered" evidence="2">
    <location>
        <begin position="209"/>
        <end position="290"/>
    </location>
</feature>
<name>A0A8H7DZ90_9EURO</name>
<protein>
    <recommendedName>
        <fullName evidence="5">Yeast cell wall synthesis Kre9/Knh1-like N-terminal domain-containing protein</fullName>
    </recommendedName>
</protein>
<reference evidence="6" key="1">
    <citation type="submission" date="2020-02" db="EMBL/GenBank/DDBJ databases">
        <authorList>
            <person name="Palmer J.M."/>
        </authorList>
    </citation>
    <scope>NUCLEOTIDE SEQUENCE</scope>
    <source>
        <strain evidence="6">EPUS1.4</strain>
        <tissue evidence="6">Thallus</tissue>
    </source>
</reference>
<feature type="compositionally biased region" description="Low complexity" evidence="2">
    <location>
        <begin position="495"/>
        <end position="507"/>
    </location>
</feature>
<keyword evidence="3" id="KW-0472">Membrane</keyword>
<keyword evidence="3" id="KW-0812">Transmembrane</keyword>
<sequence>MLVLWVLWQVLVIFNLTKLSWALTITHPTNQTVWARGEPLTVKWTSDSNDPPSITLLLLDPWTNPPVPKPVEVNIITALNSFTTYLDADTADGRGYEFQLVQRTGTSDKIFATSPQFSIAASQAAEVPNSATKGHFFLPVVITVPVVSAILVVVSIIRYCWFRKRIRKHRAQSRTPPPRRQRRLCVLLEPGRKTFNGWVGKAKPDMEECSADRDLEDRDSMHVRSPAGRKSTMQLPLPPPPPAPVERRAELPVSITPRSSRHVHPPRHLRTPTELDLNPSSPPPKPVDLEQGAEVNEPALPTARQSKRLSLQQISRIRKVSELEGHTKSPSNSQDRPAKTQDAMKDEGPDNQLCHPALRSKRFSLQSLLSLKRFAELEGNSMVPAQASNMHPGHDEELSHPSSRRSHRLSLHRLLRSERQAQLEASTDILPKYSHTESSPTSQFLSPPFPLKDMDFKHPLHRRAMTPVELDAIEPNRLLSPSYELAGSYAGQSQNSVCLGGSSSSHSVPEDQQALERDVPEPNTGSEEVMIALIEPSTIPDVVELLVPPSTCSEGAYDEAIEPVPENAATAQSSSAYPLGSSPGEEERMDPFLTAEIISAAIEPSTTSLTVPETQHIQKIDHGKRIRRKVSAIHEMDATESTMKRRSKRDSSFLSNFRHEAHRRRPDFITFKKQMREAERRAKLIAKRRRSRRRLIPKSI</sequence>
<evidence type="ECO:0000256" key="4">
    <source>
        <dbReference type="SAM" id="SignalP"/>
    </source>
</evidence>
<feature type="chain" id="PRO_5034809203" description="Yeast cell wall synthesis Kre9/Knh1-like N-terminal domain-containing protein" evidence="4">
    <location>
        <begin position="23"/>
        <end position="700"/>
    </location>
</feature>
<feature type="region of interest" description="Disordered" evidence="2">
    <location>
        <begin position="384"/>
        <end position="408"/>
    </location>
</feature>
<feature type="region of interest" description="Disordered" evidence="2">
    <location>
        <begin position="567"/>
        <end position="586"/>
    </location>
</feature>
<proteinExistence type="predicted"/>
<evidence type="ECO:0000259" key="5">
    <source>
        <dbReference type="Pfam" id="PF10342"/>
    </source>
</evidence>
<evidence type="ECO:0000313" key="7">
    <source>
        <dbReference type="Proteomes" id="UP000606974"/>
    </source>
</evidence>
<dbReference type="Proteomes" id="UP000606974">
    <property type="component" value="Unassembled WGS sequence"/>
</dbReference>
<feature type="transmembrane region" description="Helical" evidence="3">
    <location>
        <begin position="136"/>
        <end position="161"/>
    </location>
</feature>
<feature type="compositionally biased region" description="Polar residues" evidence="2">
    <location>
        <begin position="436"/>
        <end position="445"/>
    </location>
</feature>
<feature type="region of interest" description="Disordered" evidence="2">
    <location>
        <begin position="495"/>
        <end position="523"/>
    </location>
</feature>
<feature type="region of interest" description="Disordered" evidence="2">
    <location>
        <begin position="426"/>
        <end position="448"/>
    </location>
</feature>
<keyword evidence="7" id="KW-1185">Reference proteome</keyword>
<dbReference type="EMBL" id="JAACFV010000174">
    <property type="protein sequence ID" value="KAF7503517.1"/>
    <property type="molecule type" value="Genomic_DNA"/>
</dbReference>
<evidence type="ECO:0000313" key="6">
    <source>
        <dbReference type="EMBL" id="KAF7503517.1"/>
    </source>
</evidence>
<accession>A0A8H7DZ90</accession>
<feature type="domain" description="Yeast cell wall synthesis Kre9/Knh1-like N-terminal" evidence="5">
    <location>
        <begin position="28"/>
        <end position="119"/>
    </location>
</feature>
<dbReference type="AlphaFoldDB" id="A0A8H7DZ90"/>
<dbReference type="OrthoDB" id="5316007at2759"/>
<comment type="caution">
    <text evidence="6">The sequence shown here is derived from an EMBL/GenBank/DDBJ whole genome shotgun (WGS) entry which is preliminary data.</text>
</comment>
<keyword evidence="3" id="KW-1133">Transmembrane helix</keyword>
<dbReference type="Pfam" id="PF10342">
    <property type="entry name" value="Kre9_KNH"/>
    <property type="match status" value="1"/>
</dbReference>
<evidence type="ECO:0000256" key="1">
    <source>
        <dbReference type="ARBA" id="ARBA00022729"/>
    </source>
</evidence>
<dbReference type="InterPro" id="IPR018466">
    <property type="entry name" value="Kre9/Knh1-like_N"/>
</dbReference>
<organism evidence="6 7">
    <name type="scientific">Endocarpon pusillum</name>
    <dbReference type="NCBI Taxonomy" id="364733"/>
    <lineage>
        <taxon>Eukaryota</taxon>
        <taxon>Fungi</taxon>
        <taxon>Dikarya</taxon>
        <taxon>Ascomycota</taxon>
        <taxon>Pezizomycotina</taxon>
        <taxon>Eurotiomycetes</taxon>
        <taxon>Chaetothyriomycetidae</taxon>
        <taxon>Verrucariales</taxon>
        <taxon>Verrucariaceae</taxon>
        <taxon>Endocarpon</taxon>
    </lineage>
</organism>
<evidence type="ECO:0000256" key="2">
    <source>
        <dbReference type="SAM" id="MobiDB-lite"/>
    </source>
</evidence>
<feature type="region of interest" description="Disordered" evidence="2">
    <location>
        <begin position="319"/>
        <end position="355"/>
    </location>
</feature>
<feature type="compositionally biased region" description="Basic and acidic residues" evidence="2">
    <location>
        <begin position="209"/>
        <end position="222"/>
    </location>
</feature>
<feature type="compositionally biased region" description="Basic and acidic residues" evidence="2">
    <location>
        <begin position="336"/>
        <end position="348"/>
    </location>
</feature>
<gene>
    <name evidence="6" type="ORF">GJ744_003668</name>
</gene>
<feature type="signal peptide" evidence="4">
    <location>
        <begin position="1"/>
        <end position="22"/>
    </location>
</feature>
<feature type="compositionally biased region" description="Basic residues" evidence="2">
    <location>
        <begin position="259"/>
        <end position="270"/>
    </location>
</feature>
<evidence type="ECO:0000256" key="3">
    <source>
        <dbReference type="SAM" id="Phobius"/>
    </source>
</evidence>
<keyword evidence="1 4" id="KW-0732">Signal</keyword>